<keyword evidence="2" id="KW-0472">Membrane</keyword>
<dbReference type="InterPro" id="IPR003660">
    <property type="entry name" value="HAMP_dom"/>
</dbReference>
<comment type="caution">
    <text evidence="5">The sequence shown here is derived from an EMBL/GenBank/DDBJ whole genome shotgun (WGS) entry which is preliminary data.</text>
</comment>
<dbReference type="CDD" id="cd01949">
    <property type="entry name" value="GGDEF"/>
    <property type="match status" value="1"/>
</dbReference>
<keyword evidence="2" id="KW-0812">Transmembrane</keyword>
<dbReference type="InterPro" id="IPR043128">
    <property type="entry name" value="Rev_trsase/Diguanyl_cyclase"/>
</dbReference>
<dbReference type="EMBL" id="JABBGA010000003">
    <property type="protein sequence ID" value="NML25057.1"/>
    <property type="molecule type" value="Genomic_DNA"/>
</dbReference>
<dbReference type="SMART" id="SM00267">
    <property type="entry name" value="GGDEF"/>
    <property type="match status" value="1"/>
</dbReference>
<feature type="domain" description="HAMP" evidence="3">
    <location>
        <begin position="311"/>
        <end position="364"/>
    </location>
</feature>
<reference evidence="5 6" key="1">
    <citation type="submission" date="2020-04" db="EMBL/GenBank/DDBJ databases">
        <title>Zoogloea sp. G-4-1-14 isolated from soil.</title>
        <authorList>
            <person name="Dahal R.H."/>
        </authorList>
    </citation>
    <scope>NUCLEOTIDE SEQUENCE [LARGE SCALE GENOMIC DNA]</scope>
    <source>
        <strain evidence="5 6">G-4-1-14</strain>
    </source>
</reference>
<dbReference type="GO" id="GO:0016020">
    <property type="term" value="C:membrane"/>
    <property type="evidence" value="ECO:0007669"/>
    <property type="project" value="InterPro"/>
</dbReference>
<dbReference type="NCBIfam" id="TIGR00254">
    <property type="entry name" value="GGDEF"/>
    <property type="match status" value="1"/>
</dbReference>
<dbReference type="SUPFAM" id="SSF158472">
    <property type="entry name" value="HAMP domain-like"/>
    <property type="match status" value="1"/>
</dbReference>
<dbReference type="CDD" id="cd06225">
    <property type="entry name" value="HAMP"/>
    <property type="match status" value="1"/>
</dbReference>
<organism evidence="5 6">
    <name type="scientific">Zoogloea dura</name>
    <dbReference type="NCBI Taxonomy" id="2728840"/>
    <lineage>
        <taxon>Bacteria</taxon>
        <taxon>Pseudomonadati</taxon>
        <taxon>Pseudomonadota</taxon>
        <taxon>Betaproteobacteria</taxon>
        <taxon>Rhodocyclales</taxon>
        <taxon>Zoogloeaceae</taxon>
        <taxon>Zoogloea</taxon>
    </lineage>
</organism>
<keyword evidence="6" id="KW-1185">Reference proteome</keyword>
<proteinExistence type="predicted"/>
<dbReference type="SUPFAM" id="SSF55073">
    <property type="entry name" value="Nucleotide cyclase"/>
    <property type="match status" value="1"/>
</dbReference>
<dbReference type="InterPro" id="IPR052155">
    <property type="entry name" value="Biofilm_reg_signaling"/>
</dbReference>
<protein>
    <submittedName>
        <fullName evidence="5">Diguanylate cyclase</fullName>
    </submittedName>
</protein>
<sequence>MLLKRFFTSLLSRMILFGLLLVLLGGGARYVFLSRFLQEDLTQVVSAQQKALAEAVAQDIDGKLVERLNLLAQLGKTLPPELLTQPARLEAWLAERHELHPVFSLGMVVADPQGRVIADFPPISGRRGASLAGQANFRAAAEGKGGVGQPRRGDFSHQWMLPIGRAVKDADGSVRAVLIGITALNTPGFLDRISHGRIGEAGSFLLVSPADKLFIAAGDPDLVMKPTPPPGVNLLHDKAMAGFRGTGITVNAKGVEELATMVSVPSTGWFVVARLPTSEAFAPVRRAQDTVIRHSFTAMLMVLLVAGFFIRAMLGPLHRAAQLADRMTQGDIPMQPLPVVRNDEVGHLTVAFNQLLDKLRNSQVELERLAHHDSLTGLPNRLLLADRMQQGLARARRNGTRIAVLYLDLDGFKPINDELGHEAGDQALIEVARRLSATLRRSDTLARIGGDEFVLLATDLSGDWQESAISLASKCITILSAGVELDGRARALGASIGIAASAGHDTPEAILFAADEAMYDAKRAGRGRYAMAPDKHDDKARGVSGALRP</sequence>
<accession>A0A848FYQ6</accession>
<dbReference type="SMART" id="SM00304">
    <property type="entry name" value="HAMP"/>
    <property type="match status" value="1"/>
</dbReference>
<dbReference type="RefSeq" id="WP_169144707.1">
    <property type="nucleotide sequence ID" value="NZ_JABBGA010000003.1"/>
</dbReference>
<evidence type="ECO:0000313" key="5">
    <source>
        <dbReference type="EMBL" id="NML25057.1"/>
    </source>
</evidence>
<evidence type="ECO:0000256" key="1">
    <source>
        <dbReference type="SAM" id="MobiDB-lite"/>
    </source>
</evidence>
<feature type="transmembrane region" description="Helical" evidence="2">
    <location>
        <begin position="296"/>
        <end position="314"/>
    </location>
</feature>
<dbReference type="CDD" id="cd12914">
    <property type="entry name" value="PDC1_DGC_like"/>
    <property type="match status" value="1"/>
</dbReference>
<dbReference type="PROSITE" id="PS50885">
    <property type="entry name" value="HAMP"/>
    <property type="match status" value="1"/>
</dbReference>
<dbReference type="Pfam" id="PF00990">
    <property type="entry name" value="GGDEF"/>
    <property type="match status" value="1"/>
</dbReference>
<dbReference type="Proteomes" id="UP000580043">
    <property type="component" value="Unassembled WGS sequence"/>
</dbReference>
<gene>
    <name evidence="5" type="ORF">HHL15_04855</name>
</gene>
<dbReference type="AlphaFoldDB" id="A0A848FYQ6"/>
<dbReference type="GO" id="GO:0007165">
    <property type="term" value="P:signal transduction"/>
    <property type="evidence" value="ECO:0007669"/>
    <property type="project" value="InterPro"/>
</dbReference>
<dbReference type="Gene3D" id="3.30.450.20">
    <property type="entry name" value="PAS domain"/>
    <property type="match status" value="1"/>
</dbReference>
<feature type="region of interest" description="Disordered" evidence="1">
    <location>
        <begin position="530"/>
        <end position="549"/>
    </location>
</feature>
<evidence type="ECO:0000313" key="6">
    <source>
        <dbReference type="Proteomes" id="UP000580043"/>
    </source>
</evidence>
<evidence type="ECO:0000259" key="4">
    <source>
        <dbReference type="PROSITE" id="PS50887"/>
    </source>
</evidence>
<evidence type="ECO:0000256" key="2">
    <source>
        <dbReference type="SAM" id="Phobius"/>
    </source>
</evidence>
<dbReference type="InterPro" id="IPR000160">
    <property type="entry name" value="GGDEF_dom"/>
</dbReference>
<dbReference type="Pfam" id="PF00672">
    <property type="entry name" value="HAMP"/>
    <property type="match status" value="1"/>
</dbReference>
<evidence type="ECO:0000259" key="3">
    <source>
        <dbReference type="PROSITE" id="PS50885"/>
    </source>
</evidence>
<dbReference type="PROSITE" id="PS50887">
    <property type="entry name" value="GGDEF"/>
    <property type="match status" value="1"/>
</dbReference>
<name>A0A848FYQ6_9RHOO</name>
<keyword evidence="2" id="KW-1133">Transmembrane helix</keyword>
<feature type="domain" description="GGDEF" evidence="4">
    <location>
        <begin position="400"/>
        <end position="534"/>
    </location>
</feature>
<dbReference type="Gene3D" id="6.10.340.10">
    <property type="match status" value="1"/>
</dbReference>
<dbReference type="CDD" id="cd18774">
    <property type="entry name" value="PDC2_HK_sensor"/>
    <property type="match status" value="1"/>
</dbReference>
<dbReference type="PANTHER" id="PTHR44757">
    <property type="entry name" value="DIGUANYLATE CYCLASE DGCP"/>
    <property type="match status" value="1"/>
</dbReference>
<dbReference type="InterPro" id="IPR029787">
    <property type="entry name" value="Nucleotide_cyclase"/>
</dbReference>
<dbReference type="PANTHER" id="PTHR44757:SF2">
    <property type="entry name" value="BIOFILM ARCHITECTURE MAINTENANCE PROTEIN MBAA"/>
    <property type="match status" value="1"/>
</dbReference>
<dbReference type="Gene3D" id="3.30.70.270">
    <property type="match status" value="1"/>
</dbReference>